<dbReference type="InterPro" id="IPR019613">
    <property type="entry name" value="DUF4198"/>
</dbReference>
<feature type="signal peptide" evidence="1">
    <location>
        <begin position="1"/>
        <end position="25"/>
    </location>
</feature>
<evidence type="ECO:0000313" key="2">
    <source>
        <dbReference type="EMBL" id="RJF95499.1"/>
    </source>
</evidence>
<dbReference type="Proteomes" id="UP000265955">
    <property type="component" value="Unassembled WGS sequence"/>
</dbReference>
<dbReference type="AlphaFoldDB" id="A0A3A3FP84"/>
<reference evidence="3" key="1">
    <citation type="submission" date="2018-09" db="EMBL/GenBank/DDBJ databases">
        <authorList>
            <person name="Zhu H."/>
        </authorList>
    </citation>
    <scope>NUCLEOTIDE SEQUENCE [LARGE SCALE GENOMIC DNA]</scope>
    <source>
        <strain evidence="3">K1R23-30</strain>
    </source>
</reference>
<protein>
    <submittedName>
        <fullName evidence="2">DUF4198 domain-containing protein</fullName>
    </submittedName>
</protein>
<dbReference type="SUPFAM" id="SSF49478">
    <property type="entry name" value="Cna protein B-type domain"/>
    <property type="match status" value="1"/>
</dbReference>
<dbReference type="OrthoDB" id="8911471at2"/>
<accession>A0A3A3FP84</accession>
<gene>
    <name evidence="2" type="ORF">D3871_19040</name>
</gene>
<sequence>MTILLKTFIHTACCAALIASGTAQAHYLWIESGDSGARLYYGEPDALLKEKSPGKLDNIKSPKAFVQDTPSGKPGAVTISRAAEYFAIANNKGTPAILAVEESLEVRDLTKHGLGFAKSNYYARYGQAATDSSASPLVLDIHGSGPNKLAVVYRGQPLKDAKLEVIAPNTWMQEHKTDAQGAVHINTPWRGQYVVHVLHIDQAPGEFSGKKYDSLRNHLTYTFTKADGSDPGPAVPPKHEMD</sequence>
<feature type="chain" id="PRO_5017425227" evidence="1">
    <location>
        <begin position="26"/>
        <end position="242"/>
    </location>
</feature>
<keyword evidence="3" id="KW-1185">Reference proteome</keyword>
<keyword evidence="1" id="KW-0732">Signal</keyword>
<proteinExistence type="predicted"/>
<dbReference type="Pfam" id="PF10670">
    <property type="entry name" value="DUF4198"/>
    <property type="match status" value="1"/>
</dbReference>
<name>A0A3A3FP84_9BURK</name>
<evidence type="ECO:0000313" key="3">
    <source>
        <dbReference type="Proteomes" id="UP000265955"/>
    </source>
</evidence>
<evidence type="ECO:0000256" key="1">
    <source>
        <dbReference type="SAM" id="SignalP"/>
    </source>
</evidence>
<dbReference type="EMBL" id="QYUO01000002">
    <property type="protein sequence ID" value="RJF95499.1"/>
    <property type="molecule type" value="Genomic_DNA"/>
</dbReference>
<dbReference type="RefSeq" id="WP_119770648.1">
    <property type="nucleotide sequence ID" value="NZ_QYUO01000002.1"/>
</dbReference>
<organism evidence="2 3">
    <name type="scientific">Noviherbaspirillum saxi</name>
    <dbReference type="NCBI Taxonomy" id="2320863"/>
    <lineage>
        <taxon>Bacteria</taxon>
        <taxon>Pseudomonadati</taxon>
        <taxon>Pseudomonadota</taxon>
        <taxon>Betaproteobacteria</taxon>
        <taxon>Burkholderiales</taxon>
        <taxon>Oxalobacteraceae</taxon>
        <taxon>Noviherbaspirillum</taxon>
    </lineage>
</organism>
<comment type="caution">
    <text evidence="2">The sequence shown here is derived from an EMBL/GenBank/DDBJ whole genome shotgun (WGS) entry which is preliminary data.</text>
</comment>